<proteinExistence type="predicted"/>
<organism evidence="1 2">
    <name type="scientific">Rhizophagus irregularis</name>
    <dbReference type="NCBI Taxonomy" id="588596"/>
    <lineage>
        <taxon>Eukaryota</taxon>
        <taxon>Fungi</taxon>
        <taxon>Fungi incertae sedis</taxon>
        <taxon>Mucoromycota</taxon>
        <taxon>Glomeromycotina</taxon>
        <taxon>Glomeromycetes</taxon>
        <taxon>Glomerales</taxon>
        <taxon>Glomeraceae</taxon>
        <taxon>Rhizophagus</taxon>
    </lineage>
</organism>
<dbReference type="AlphaFoldDB" id="A0A2I1HB97"/>
<gene>
    <name evidence="1" type="ORF">RhiirA4_549099</name>
</gene>
<sequence>MGQFIRIHFEYNAFTMKGRSKLCVTLDQCQNPFGSFLLIQGLKILLLRVQR</sequence>
<keyword evidence="2" id="KW-1185">Reference proteome</keyword>
<comment type="caution">
    <text evidence="1">The sequence shown here is derived from an EMBL/GenBank/DDBJ whole genome shotgun (WGS) entry which is preliminary data.</text>
</comment>
<evidence type="ECO:0000313" key="2">
    <source>
        <dbReference type="Proteomes" id="UP000234323"/>
    </source>
</evidence>
<protein>
    <submittedName>
        <fullName evidence="1">Uncharacterized protein</fullName>
    </submittedName>
</protein>
<evidence type="ECO:0000313" key="1">
    <source>
        <dbReference type="EMBL" id="PKY56139.1"/>
    </source>
</evidence>
<reference evidence="1 2" key="1">
    <citation type="submission" date="2015-10" db="EMBL/GenBank/DDBJ databases">
        <title>Genome analyses suggest a sexual origin of heterokaryosis in a supposedly ancient asexual fungus.</title>
        <authorList>
            <person name="Ropars J."/>
            <person name="Sedzielewska K."/>
            <person name="Noel J."/>
            <person name="Charron P."/>
            <person name="Farinelli L."/>
            <person name="Marton T."/>
            <person name="Kruger M."/>
            <person name="Pelin A."/>
            <person name="Brachmann A."/>
            <person name="Corradi N."/>
        </authorList>
    </citation>
    <scope>NUCLEOTIDE SEQUENCE [LARGE SCALE GENOMIC DNA]</scope>
    <source>
        <strain evidence="1 2">A4</strain>
    </source>
</reference>
<dbReference type="Proteomes" id="UP000234323">
    <property type="component" value="Unassembled WGS sequence"/>
</dbReference>
<name>A0A2I1HB97_9GLOM</name>
<accession>A0A2I1HB97</accession>
<dbReference type="EMBL" id="LLXI01002078">
    <property type="protein sequence ID" value="PKY56139.1"/>
    <property type="molecule type" value="Genomic_DNA"/>
</dbReference>